<comment type="caution">
    <text evidence="1">The sequence shown here is derived from an EMBL/GenBank/DDBJ whole genome shotgun (WGS) entry which is preliminary data.</text>
</comment>
<organism evidence="1 2">
    <name type="scientific">Salinimicrobium oceani</name>
    <dbReference type="NCBI Taxonomy" id="2722702"/>
    <lineage>
        <taxon>Bacteria</taxon>
        <taxon>Pseudomonadati</taxon>
        <taxon>Bacteroidota</taxon>
        <taxon>Flavobacteriia</taxon>
        <taxon>Flavobacteriales</taxon>
        <taxon>Flavobacteriaceae</taxon>
        <taxon>Salinimicrobium</taxon>
    </lineage>
</organism>
<dbReference type="Gene3D" id="3.40.390.10">
    <property type="entry name" value="Collagenase (Catalytic Domain)"/>
    <property type="match status" value="1"/>
</dbReference>
<dbReference type="InterPro" id="IPR024079">
    <property type="entry name" value="MetalloPept_cat_dom_sf"/>
</dbReference>
<dbReference type="SUPFAM" id="SSF55486">
    <property type="entry name" value="Metalloproteases ('zincins'), catalytic domain"/>
    <property type="match status" value="1"/>
</dbReference>
<evidence type="ECO:0000313" key="2">
    <source>
        <dbReference type="Proteomes" id="UP000703674"/>
    </source>
</evidence>
<gene>
    <name evidence="1" type="ORF">HC175_02440</name>
</gene>
<evidence type="ECO:0000313" key="1">
    <source>
        <dbReference type="EMBL" id="NJW51770.1"/>
    </source>
</evidence>
<name>A0ABX1CU06_9FLAO</name>
<dbReference type="RefSeq" id="WP_168136911.1">
    <property type="nucleotide sequence ID" value="NZ_JAAVJR010000001.1"/>
</dbReference>
<evidence type="ECO:0008006" key="3">
    <source>
        <dbReference type="Google" id="ProtNLM"/>
    </source>
</evidence>
<keyword evidence="2" id="KW-1185">Reference proteome</keyword>
<dbReference type="EMBL" id="JAAVJR010000001">
    <property type="protein sequence ID" value="NJW51770.1"/>
    <property type="molecule type" value="Genomic_DNA"/>
</dbReference>
<proteinExistence type="predicted"/>
<protein>
    <recommendedName>
        <fullName evidence="3">Membrane metalloprotease</fullName>
    </recommendedName>
</protein>
<reference evidence="1 2" key="1">
    <citation type="submission" date="2020-03" db="EMBL/GenBank/DDBJ databases">
        <title>Salinimicrobium sp. nov, isolated from SCS.</title>
        <authorList>
            <person name="Cao W.R."/>
        </authorList>
    </citation>
    <scope>NUCLEOTIDE SEQUENCE [LARGE SCALE GENOMIC DNA]</scope>
    <source>
        <strain evidence="2">J15B91</strain>
    </source>
</reference>
<sequence length="257" mass="28478">MTFSSGIRFFSWLIIVLLFAGCSVDEAEDSSSSHRNDLVLGASARDFLSDEKFTSLEVEIVYVTGSEPTSEAIVSLQKFLGKYLNKPNGISIKTRAIPSPNLGTYSIDEIVKIEKENRTVFSNDEKLGTYIFFADEKSTDSNSQRRIIGKAYLNTSMVIFEKEIREMASSGTQSEIQTTALHHEFGHLFGLVNNGTTAQTPHVDPDPKKKAHCNVEGCLMNAEIEFGTSPFSFLENGQHVLDFDDQCKLDLRANGGK</sequence>
<accession>A0ABX1CU06</accession>
<dbReference type="Proteomes" id="UP000703674">
    <property type="component" value="Unassembled WGS sequence"/>
</dbReference>